<dbReference type="Proteomes" id="UP001152622">
    <property type="component" value="Unassembled WGS sequence"/>
</dbReference>
<comment type="caution">
    <text evidence="12">The sequence shown here is derived from an EMBL/GenBank/DDBJ whole genome shotgun (WGS) entry which is preliminary data.</text>
</comment>
<dbReference type="CDD" id="cd06364">
    <property type="entry name" value="PBP1_CaSR"/>
    <property type="match status" value="1"/>
</dbReference>
<evidence type="ECO:0000256" key="10">
    <source>
        <dbReference type="ARBA" id="ARBA00023224"/>
    </source>
</evidence>
<dbReference type="FunFam" id="3.40.50.2300:FF:000016">
    <property type="entry name" value="Taste 1 receptor member 2"/>
    <property type="match status" value="1"/>
</dbReference>
<organism evidence="12 13">
    <name type="scientific">Synaphobranchus kaupii</name>
    <name type="common">Kaup's arrowtooth eel</name>
    <dbReference type="NCBI Taxonomy" id="118154"/>
    <lineage>
        <taxon>Eukaryota</taxon>
        <taxon>Metazoa</taxon>
        <taxon>Chordata</taxon>
        <taxon>Craniata</taxon>
        <taxon>Vertebrata</taxon>
        <taxon>Euteleostomi</taxon>
        <taxon>Actinopterygii</taxon>
        <taxon>Neopterygii</taxon>
        <taxon>Teleostei</taxon>
        <taxon>Anguilliformes</taxon>
        <taxon>Synaphobranchidae</taxon>
        <taxon>Synaphobranchus</taxon>
    </lineage>
</organism>
<dbReference type="PRINTS" id="PR00592">
    <property type="entry name" value="CASENSINGR"/>
</dbReference>
<dbReference type="Gene3D" id="3.40.50.2300">
    <property type="match status" value="2"/>
</dbReference>
<evidence type="ECO:0000259" key="11">
    <source>
        <dbReference type="Pfam" id="PF01094"/>
    </source>
</evidence>
<evidence type="ECO:0000313" key="13">
    <source>
        <dbReference type="Proteomes" id="UP001152622"/>
    </source>
</evidence>
<dbReference type="PRINTS" id="PR00248">
    <property type="entry name" value="GPCRMGR"/>
</dbReference>
<evidence type="ECO:0000256" key="1">
    <source>
        <dbReference type="ARBA" id="ARBA00004651"/>
    </source>
</evidence>
<keyword evidence="7" id="KW-0472">Membrane</keyword>
<proteinExistence type="predicted"/>
<evidence type="ECO:0000256" key="4">
    <source>
        <dbReference type="ARBA" id="ARBA00022729"/>
    </source>
</evidence>
<feature type="domain" description="Receptor ligand binding region" evidence="11">
    <location>
        <begin position="48"/>
        <end position="450"/>
    </location>
</feature>
<dbReference type="PANTHER" id="PTHR24061:SF579">
    <property type="entry name" value="OLFACTORY RECEPTOR C FAMILY, U1"/>
    <property type="match status" value="1"/>
</dbReference>
<evidence type="ECO:0000256" key="2">
    <source>
        <dbReference type="ARBA" id="ARBA00022475"/>
    </source>
</evidence>
<dbReference type="InterPro" id="IPR000068">
    <property type="entry name" value="GPCR_3_Ca_sens_rcpt-rel"/>
</dbReference>
<gene>
    <name evidence="12" type="ORF">SKAU_G00428170</name>
</gene>
<keyword evidence="5" id="KW-1133">Transmembrane helix</keyword>
<keyword evidence="4" id="KW-0732">Signal</keyword>
<evidence type="ECO:0000256" key="8">
    <source>
        <dbReference type="ARBA" id="ARBA00023170"/>
    </source>
</evidence>
<dbReference type="Pfam" id="PF01094">
    <property type="entry name" value="ANF_receptor"/>
    <property type="match status" value="1"/>
</dbReference>
<dbReference type="OrthoDB" id="5984008at2759"/>
<comment type="subcellular location">
    <subcellularLocation>
        <location evidence="1">Cell membrane</location>
        <topology evidence="1">Multi-pass membrane protein</topology>
    </subcellularLocation>
</comment>
<evidence type="ECO:0000256" key="9">
    <source>
        <dbReference type="ARBA" id="ARBA00023180"/>
    </source>
</evidence>
<reference evidence="12" key="1">
    <citation type="journal article" date="2023" name="Science">
        <title>Genome structures resolve the early diversification of teleost fishes.</title>
        <authorList>
            <person name="Parey E."/>
            <person name="Louis A."/>
            <person name="Montfort J."/>
            <person name="Bouchez O."/>
            <person name="Roques C."/>
            <person name="Iampietro C."/>
            <person name="Lluch J."/>
            <person name="Castinel A."/>
            <person name="Donnadieu C."/>
            <person name="Desvignes T."/>
            <person name="Floi Bucao C."/>
            <person name="Jouanno E."/>
            <person name="Wen M."/>
            <person name="Mejri S."/>
            <person name="Dirks R."/>
            <person name="Jansen H."/>
            <person name="Henkel C."/>
            <person name="Chen W.J."/>
            <person name="Zahm M."/>
            <person name="Cabau C."/>
            <person name="Klopp C."/>
            <person name="Thompson A.W."/>
            <person name="Robinson-Rechavi M."/>
            <person name="Braasch I."/>
            <person name="Lecointre G."/>
            <person name="Bobe J."/>
            <person name="Postlethwait J.H."/>
            <person name="Berthelot C."/>
            <person name="Roest Crollius H."/>
            <person name="Guiguen Y."/>
        </authorList>
    </citation>
    <scope>NUCLEOTIDE SEQUENCE</scope>
    <source>
        <strain evidence="12">WJC10195</strain>
    </source>
</reference>
<keyword evidence="13" id="KW-1185">Reference proteome</keyword>
<dbReference type="SUPFAM" id="SSF53822">
    <property type="entry name" value="Periplasmic binding protein-like I"/>
    <property type="match status" value="1"/>
</dbReference>
<evidence type="ECO:0000313" key="12">
    <source>
        <dbReference type="EMBL" id="KAJ8332209.1"/>
    </source>
</evidence>
<keyword evidence="9" id="KW-0325">Glycoprotein</keyword>
<dbReference type="AlphaFoldDB" id="A0A9Q1E4R1"/>
<dbReference type="EMBL" id="JAINUF010000032">
    <property type="protein sequence ID" value="KAJ8332209.1"/>
    <property type="molecule type" value="Genomic_DNA"/>
</dbReference>
<dbReference type="GO" id="GO:0005886">
    <property type="term" value="C:plasma membrane"/>
    <property type="evidence" value="ECO:0007669"/>
    <property type="project" value="UniProtKB-SubCell"/>
</dbReference>
<evidence type="ECO:0000256" key="3">
    <source>
        <dbReference type="ARBA" id="ARBA00022692"/>
    </source>
</evidence>
<keyword evidence="2" id="KW-1003">Cell membrane</keyword>
<name>A0A9Q1E4R1_SYNKA</name>
<evidence type="ECO:0000256" key="5">
    <source>
        <dbReference type="ARBA" id="ARBA00022989"/>
    </source>
</evidence>
<accession>A0A9Q1E4R1</accession>
<keyword evidence="6" id="KW-0297">G-protein coupled receptor</keyword>
<dbReference type="InterPro" id="IPR028082">
    <property type="entry name" value="Peripla_BP_I"/>
</dbReference>
<evidence type="ECO:0000256" key="6">
    <source>
        <dbReference type="ARBA" id="ARBA00023040"/>
    </source>
</evidence>
<keyword evidence="10" id="KW-0807">Transducer</keyword>
<evidence type="ECO:0000256" key="7">
    <source>
        <dbReference type="ARBA" id="ARBA00023136"/>
    </source>
</evidence>
<keyword evidence="8" id="KW-0675">Receptor</keyword>
<protein>
    <recommendedName>
        <fullName evidence="11">Receptor ligand binding region domain-containing protein</fullName>
    </recommendedName>
</protein>
<dbReference type="InterPro" id="IPR001828">
    <property type="entry name" value="ANF_lig-bd_rcpt"/>
</dbReference>
<sequence>MLEMSGDVLIGGLFPLHITAPEPDLLYVSKPRYDQCQGFDYRAFRWVQTMVFAIEEINRDSSLLPGVRLGYRILDSCDHIHTGLRGAFSLLNDSSGWASTDPPCLGSGPVSAIIGLASSSPTRAVAHTVGPFRIPLVSYFATCACLNNKQTFPSFLRTVPSDLFQVRGLVRLASHFGWRWVGVVGTEDDYSRYGIQAFSEQLHEHGGCLAFYSILPKTPSPEQIHQIADTLEASSARVILAFTTEGQLYELLVEVVRRNLTGRQWLASEAWVTATLLSAPHFHPILAGALGFSFRSGNIPGLGDFLLQTRPSPRPESVFANMFWEELFGCRLSFREDETLAGAGPEPPACTGAEDLSTIESIYTDVSQLRVSYNVYKAVYAIAHALHELLQCDRMAQASGIKACIRDPQFKPRELLFHLRRVNFTNQLGEKVYFDANGEPVPLYDIINWQLDGRGGMKFEKVGSFDASAPEGLQLNMDEELILWTGGQIQVSARL</sequence>
<dbReference type="PANTHER" id="PTHR24061">
    <property type="entry name" value="CALCIUM-SENSING RECEPTOR-RELATED"/>
    <property type="match status" value="1"/>
</dbReference>
<keyword evidence="3" id="KW-0812">Transmembrane</keyword>
<dbReference type="InterPro" id="IPR000337">
    <property type="entry name" value="GPCR_3"/>
</dbReference>
<dbReference type="GO" id="GO:0004930">
    <property type="term" value="F:G protein-coupled receptor activity"/>
    <property type="evidence" value="ECO:0007669"/>
    <property type="project" value="UniProtKB-KW"/>
</dbReference>